<comment type="similarity">
    <text evidence="11">In the N-terminal section; belongs to the SecD/SecF family. SecD subfamily.</text>
</comment>
<dbReference type="PRINTS" id="PR01755">
    <property type="entry name" value="SECFTRNLCASE"/>
</dbReference>
<reference evidence="14 15" key="1">
    <citation type="submission" date="2017-11" db="EMBL/GenBank/DDBJ databases">
        <title>Genome-resolved metagenomics identifies genetic mobility, metabolic interactions, and unexpected diversity in perchlorate-reducing communities.</title>
        <authorList>
            <person name="Barnum T.P."/>
            <person name="Figueroa I.A."/>
            <person name="Carlstrom C.I."/>
            <person name="Lucas L.N."/>
            <person name="Engelbrektson A.L."/>
            <person name="Coates J.D."/>
        </authorList>
    </citation>
    <scope>NUCLEOTIDE SEQUENCE [LARGE SCALE GENOMIC DNA]</scope>
    <source>
        <strain evidence="14">BM706</strain>
    </source>
</reference>
<dbReference type="GO" id="GO:0005886">
    <property type="term" value="C:plasma membrane"/>
    <property type="evidence" value="ECO:0007669"/>
    <property type="project" value="UniProtKB-SubCell"/>
</dbReference>
<proteinExistence type="inferred from homology"/>
<evidence type="ECO:0000256" key="3">
    <source>
        <dbReference type="ARBA" id="ARBA00022475"/>
    </source>
</evidence>
<keyword evidence="8 12" id="KW-0472">Membrane</keyword>
<feature type="transmembrane region" description="Helical" evidence="12">
    <location>
        <begin position="231"/>
        <end position="249"/>
    </location>
</feature>
<comment type="subunit">
    <text evidence="12">Forms a complex with SecD. Part of the essential Sec protein translocation apparatus which comprises SecA, SecYEG and auxiliary proteins SecDF. Other proteins may also be involved.</text>
</comment>
<keyword evidence="6 12" id="KW-1133">Transmembrane helix</keyword>
<evidence type="ECO:0000256" key="1">
    <source>
        <dbReference type="ARBA" id="ARBA00004651"/>
    </source>
</evidence>
<dbReference type="InterPro" id="IPR055344">
    <property type="entry name" value="SecD_SecF_C_bact"/>
</dbReference>
<feature type="transmembrane region" description="Helical" evidence="12">
    <location>
        <begin position="12"/>
        <end position="30"/>
    </location>
</feature>
<dbReference type="AlphaFoldDB" id="A0A2N5ZHB4"/>
<dbReference type="GO" id="GO:0015450">
    <property type="term" value="F:protein-transporting ATPase activity"/>
    <property type="evidence" value="ECO:0007669"/>
    <property type="project" value="InterPro"/>
</dbReference>
<comment type="caution">
    <text evidence="12">Lacks conserved residue(s) required for the propagation of feature annotation.</text>
</comment>
<name>A0A2N5ZHB4_MUIH1</name>
<keyword evidence="2 12" id="KW-0813">Transport</keyword>
<protein>
    <recommendedName>
        <fullName evidence="12">Protein-export membrane protein SecF</fullName>
    </recommendedName>
</protein>
<evidence type="ECO:0000313" key="14">
    <source>
        <dbReference type="EMBL" id="PLX18041.1"/>
    </source>
</evidence>
<evidence type="ECO:0000256" key="11">
    <source>
        <dbReference type="ARBA" id="ARBA00061053"/>
    </source>
</evidence>
<evidence type="ECO:0000256" key="9">
    <source>
        <dbReference type="ARBA" id="ARBA00059018"/>
    </source>
</evidence>
<evidence type="ECO:0000256" key="5">
    <source>
        <dbReference type="ARBA" id="ARBA00022927"/>
    </source>
</evidence>
<dbReference type="FunFam" id="1.20.1640.10:FF:000024">
    <property type="entry name" value="Multifunctional fusion protein"/>
    <property type="match status" value="1"/>
</dbReference>
<dbReference type="GO" id="GO:0006605">
    <property type="term" value="P:protein targeting"/>
    <property type="evidence" value="ECO:0007669"/>
    <property type="project" value="UniProtKB-UniRule"/>
</dbReference>
<evidence type="ECO:0000256" key="10">
    <source>
        <dbReference type="ARBA" id="ARBA00060856"/>
    </source>
</evidence>
<dbReference type="NCBIfam" id="TIGR00966">
    <property type="entry name" value="transloc_SecF"/>
    <property type="match status" value="1"/>
</dbReference>
<comment type="similarity">
    <text evidence="10">In the C-terminal section; belongs to the SecD/SecF family. SecF subfamily.</text>
</comment>
<comment type="similarity">
    <text evidence="12">Belongs to the SecD/SecF family. SecF subfamily.</text>
</comment>
<dbReference type="Pfam" id="PF07549">
    <property type="entry name" value="Sec_GG"/>
    <property type="match status" value="1"/>
</dbReference>
<dbReference type="Proteomes" id="UP000234857">
    <property type="component" value="Unassembled WGS sequence"/>
</dbReference>
<evidence type="ECO:0000256" key="7">
    <source>
        <dbReference type="ARBA" id="ARBA00023010"/>
    </source>
</evidence>
<feature type="domain" description="Protein export membrane protein SecD/SecF C-terminal" evidence="13">
    <location>
        <begin position="115"/>
        <end position="282"/>
    </location>
</feature>
<comment type="subcellular location">
    <subcellularLocation>
        <location evidence="1 12">Cell membrane</location>
        <topology evidence="1 12">Multi-pass membrane protein</topology>
    </subcellularLocation>
</comment>
<keyword evidence="5 12" id="KW-0653">Protein transport</keyword>
<dbReference type="PANTHER" id="PTHR30081:SF8">
    <property type="entry name" value="PROTEIN TRANSLOCASE SUBUNIT SECF"/>
    <property type="match status" value="1"/>
</dbReference>
<dbReference type="GO" id="GO:0065002">
    <property type="term" value="P:intracellular protein transmembrane transport"/>
    <property type="evidence" value="ECO:0007669"/>
    <property type="project" value="UniProtKB-UniRule"/>
</dbReference>
<accession>A0A2N5ZHB4</accession>
<evidence type="ECO:0000256" key="4">
    <source>
        <dbReference type="ARBA" id="ARBA00022692"/>
    </source>
</evidence>
<dbReference type="InterPro" id="IPR005665">
    <property type="entry name" value="SecF_bac"/>
</dbReference>
<dbReference type="InterPro" id="IPR048634">
    <property type="entry name" value="SecD_SecF_C"/>
</dbReference>
<dbReference type="InterPro" id="IPR022645">
    <property type="entry name" value="SecD/SecF_bac"/>
</dbReference>
<keyword evidence="7 12" id="KW-0811">Translocation</keyword>
<sequence length="288" mass="32158">MKNIEFIKKKNITFTISLIIVAIALISIATRGLNLGIDFTGGSQLQYKFASDFNEDDIRAIMDDMGLQAKIQKAGENEVLIKTTFLDEDQTTQLRNTLKEKVAPFAEDGIRAETKFYPTIGKELRENAFKAILWAIIAILIYISIRFDFKFAVAAIIALIHDSIITIGVFSVLQRTIDNTMIAALLTLLGYSLNDTIVVSDRIRENIRRMKNVVFGEMVNTSINQSLSRTIHTSLTTLIPVVILLFFAGETLKNFALALFIGVIVGTYSSIFIVSPLITIWNKGKVLK</sequence>
<evidence type="ECO:0000259" key="13">
    <source>
        <dbReference type="Pfam" id="PF02355"/>
    </source>
</evidence>
<comment type="caution">
    <text evidence="14">The sequence shown here is derived from an EMBL/GenBank/DDBJ whole genome shotgun (WGS) entry which is preliminary data.</text>
</comment>
<evidence type="ECO:0000313" key="15">
    <source>
        <dbReference type="Proteomes" id="UP000234857"/>
    </source>
</evidence>
<dbReference type="InterPro" id="IPR022813">
    <property type="entry name" value="SecD/SecF_arch_bac"/>
</dbReference>
<dbReference type="Pfam" id="PF02355">
    <property type="entry name" value="SecD_SecF_C"/>
    <property type="match status" value="1"/>
</dbReference>
<keyword evidence="4 12" id="KW-0812">Transmembrane</keyword>
<dbReference type="PANTHER" id="PTHR30081">
    <property type="entry name" value="PROTEIN-EXPORT MEMBRANE PROTEIN SEC"/>
    <property type="match status" value="1"/>
</dbReference>
<dbReference type="Gene3D" id="1.20.1640.10">
    <property type="entry name" value="Multidrug efflux transporter AcrB transmembrane domain"/>
    <property type="match status" value="1"/>
</dbReference>
<evidence type="ECO:0000256" key="2">
    <source>
        <dbReference type="ARBA" id="ARBA00022448"/>
    </source>
</evidence>
<gene>
    <name evidence="12" type="primary">secF</name>
    <name evidence="14" type="ORF">C0601_05775</name>
</gene>
<feature type="transmembrane region" description="Helical" evidence="12">
    <location>
        <begin position="128"/>
        <end position="145"/>
    </location>
</feature>
<dbReference type="SUPFAM" id="SSF82866">
    <property type="entry name" value="Multidrug efflux transporter AcrB transmembrane domain"/>
    <property type="match status" value="1"/>
</dbReference>
<dbReference type="GO" id="GO:0043952">
    <property type="term" value="P:protein transport by the Sec complex"/>
    <property type="evidence" value="ECO:0007669"/>
    <property type="project" value="UniProtKB-UniRule"/>
</dbReference>
<evidence type="ECO:0000256" key="8">
    <source>
        <dbReference type="ARBA" id="ARBA00023136"/>
    </source>
</evidence>
<keyword evidence="3 12" id="KW-1003">Cell membrane</keyword>
<comment type="function">
    <text evidence="9 12">Part of the Sec protein translocase complex. Interacts with the SecYEG preprotein conducting channel. SecDF uses the proton motive force (PMF) to complete protein translocation after the ATP-dependent function of SecA.</text>
</comment>
<organism evidence="14 15">
    <name type="scientific">Muiribacterium halophilum</name>
    <dbReference type="NCBI Taxonomy" id="2053465"/>
    <lineage>
        <taxon>Bacteria</taxon>
        <taxon>Candidatus Muiribacteriota</taxon>
        <taxon>Candidatus Muiribacteriia</taxon>
        <taxon>Candidatus Muiribacteriales</taxon>
        <taxon>Candidatus Muiribacteriaceae</taxon>
        <taxon>Candidatus Muiribacterium</taxon>
    </lineage>
</organism>
<feature type="transmembrane region" description="Helical" evidence="12">
    <location>
        <begin position="255"/>
        <end position="281"/>
    </location>
</feature>
<dbReference type="HAMAP" id="MF_01464_B">
    <property type="entry name" value="SecF_B"/>
    <property type="match status" value="1"/>
</dbReference>
<evidence type="ECO:0000256" key="12">
    <source>
        <dbReference type="HAMAP-Rule" id="MF_01464"/>
    </source>
</evidence>
<dbReference type="InterPro" id="IPR022646">
    <property type="entry name" value="SecD/SecF_CS"/>
</dbReference>
<feature type="transmembrane region" description="Helical" evidence="12">
    <location>
        <begin position="152"/>
        <end position="173"/>
    </location>
</feature>
<dbReference type="EMBL" id="PKTG01000074">
    <property type="protein sequence ID" value="PLX18041.1"/>
    <property type="molecule type" value="Genomic_DNA"/>
</dbReference>
<dbReference type="NCBIfam" id="TIGR00916">
    <property type="entry name" value="2A0604s01"/>
    <property type="match status" value="1"/>
</dbReference>
<evidence type="ECO:0000256" key="6">
    <source>
        <dbReference type="ARBA" id="ARBA00022989"/>
    </source>
</evidence>